<dbReference type="SUPFAM" id="SSF46785">
    <property type="entry name" value="Winged helix' DNA-binding domain"/>
    <property type="match status" value="1"/>
</dbReference>
<name>A0A412YZ18_9FIRM</name>
<dbReference type="Proteomes" id="UP000284543">
    <property type="component" value="Unassembled WGS sequence"/>
</dbReference>
<evidence type="ECO:0000313" key="1">
    <source>
        <dbReference type="EMBL" id="RGV72829.1"/>
    </source>
</evidence>
<dbReference type="AlphaFoldDB" id="A0A412YZ18"/>
<protein>
    <submittedName>
        <fullName evidence="1">Helix-turn-helix domain-containing protein</fullName>
    </submittedName>
</protein>
<dbReference type="RefSeq" id="WP_002569994.1">
    <property type="nucleotide sequence ID" value="NZ_CABKUK010000002.1"/>
</dbReference>
<dbReference type="Gene3D" id="1.10.10.10">
    <property type="entry name" value="Winged helix-like DNA-binding domain superfamily/Winged helix DNA-binding domain"/>
    <property type="match status" value="1"/>
</dbReference>
<sequence length="85" mass="9773">MGYFRKLYQSGLPHRAISVYMYLKDRTDKNGTCYPSIGTISKELVLSRNTVKRGIDDLVKAGFIQKETRLRDNGGRSSNLYRLLK</sequence>
<dbReference type="InterPro" id="IPR036388">
    <property type="entry name" value="WH-like_DNA-bd_sf"/>
</dbReference>
<dbReference type="InterPro" id="IPR036390">
    <property type="entry name" value="WH_DNA-bd_sf"/>
</dbReference>
<organism evidence="1 2">
    <name type="scientific">Enterocloster bolteae</name>
    <dbReference type="NCBI Taxonomy" id="208479"/>
    <lineage>
        <taxon>Bacteria</taxon>
        <taxon>Bacillati</taxon>
        <taxon>Bacillota</taxon>
        <taxon>Clostridia</taxon>
        <taxon>Lachnospirales</taxon>
        <taxon>Lachnospiraceae</taxon>
        <taxon>Enterocloster</taxon>
    </lineage>
</organism>
<accession>A0A412YZ18</accession>
<evidence type="ECO:0000313" key="2">
    <source>
        <dbReference type="Proteomes" id="UP000284543"/>
    </source>
</evidence>
<proteinExistence type="predicted"/>
<dbReference type="KEGG" id="cbol:CGC65_07595"/>
<reference evidence="1 2" key="1">
    <citation type="submission" date="2018-08" db="EMBL/GenBank/DDBJ databases">
        <title>A genome reference for cultivated species of the human gut microbiota.</title>
        <authorList>
            <person name="Zou Y."/>
            <person name="Xue W."/>
            <person name="Luo G."/>
        </authorList>
    </citation>
    <scope>NUCLEOTIDE SEQUENCE [LARGE SCALE GENOMIC DNA]</scope>
    <source>
        <strain evidence="1 2">AF14-18</strain>
    </source>
</reference>
<dbReference type="EMBL" id="QRZM01000012">
    <property type="protein sequence ID" value="RGV72829.1"/>
    <property type="molecule type" value="Genomic_DNA"/>
</dbReference>
<dbReference type="Pfam" id="PF13730">
    <property type="entry name" value="HTH_36"/>
    <property type="match status" value="1"/>
</dbReference>
<comment type="caution">
    <text evidence="1">The sequence shown here is derived from an EMBL/GenBank/DDBJ whole genome shotgun (WGS) entry which is preliminary data.</text>
</comment>
<gene>
    <name evidence="1" type="ORF">DWW02_22760</name>
</gene>